<evidence type="ECO:0000313" key="1">
    <source>
        <dbReference type="EMBL" id="EDR21619.1"/>
    </source>
</evidence>
<dbReference type="GeneID" id="5886817"/>
<name>B0EV36_ENTDS</name>
<reference evidence="2" key="1">
    <citation type="submission" date="2007-12" db="EMBL/GenBank/DDBJ databases">
        <title>Annotation of Entamoeba dispar SAW760.</title>
        <authorList>
            <person name="Lorenzi H."/>
            <person name="Inman J."/>
            <person name="Schobel S."/>
            <person name="Amedeo P."/>
            <person name="Caler E."/>
        </authorList>
    </citation>
    <scope>NUCLEOTIDE SEQUENCE [LARGE SCALE GENOMIC DNA]</scope>
    <source>
        <strain evidence="2">ATCC PRA-260 / SAW760</strain>
    </source>
</reference>
<dbReference type="KEGG" id="edi:EDI_341010"/>
<gene>
    <name evidence="1" type="ORF">EDI_341010</name>
</gene>
<dbReference type="VEuPathDB" id="AmoebaDB:EDI_341010"/>
<dbReference type="OMA" id="FITKTIM"/>
<evidence type="ECO:0000313" key="2">
    <source>
        <dbReference type="Proteomes" id="UP000008076"/>
    </source>
</evidence>
<dbReference type="EMBL" id="DS551011">
    <property type="protein sequence ID" value="EDR21619.1"/>
    <property type="molecule type" value="Genomic_DNA"/>
</dbReference>
<dbReference type="AlphaFoldDB" id="B0EV36"/>
<dbReference type="RefSeq" id="XP_001741914.1">
    <property type="nucleotide sequence ID" value="XM_001741862.1"/>
</dbReference>
<proteinExistence type="predicted"/>
<sequence>MNPSSGNYRDKRNYKIALESVLIALLNRHFEIVLRKPKSKSTTTLSYIEIESIKRNNDILQINTFVEERIKTLIEEQVKKGYKYSTIISKSRRMKLEETNSLLVDLLTEEGYLFINKTIMKGTVIVDKIRYLESFSISYGDIILIGKQINEWIISKLTSEQSIVLPLNNKILSIFLKKYFNQQ</sequence>
<dbReference type="Proteomes" id="UP000008076">
    <property type="component" value="Unassembled WGS sequence"/>
</dbReference>
<organism evidence="2">
    <name type="scientific">Entamoeba dispar (strain ATCC PRA-260 / SAW760)</name>
    <dbReference type="NCBI Taxonomy" id="370354"/>
    <lineage>
        <taxon>Eukaryota</taxon>
        <taxon>Amoebozoa</taxon>
        <taxon>Evosea</taxon>
        <taxon>Archamoebae</taxon>
        <taxon>Mastigamoebida</taxon>
        <taxon>Entamoebidae</taxon>
        <taxon>Entamoeba</taxon>
    </lineage>
</organism>
<dbReference type="OrthoDB" id="10291129at2759"/>
<keyword evidence="2" id="KW-1185">Reference proteome</keyword>
<accession>B0EV36</accession>
<protein>
    <submittedName>
        <fullName evidence="1">Uncharacterized protein</fullName>
    </submittedName>
</protein>